<name>A0A2V0PAB0_9CHLO</name>
<dbReference type="PANTHER" id="PTHR19134">
    <property type="entry name" value="RECEPTOR-TYPE TYROSINE-PROTEIN PHOSPHATASE"/>
    <property type="match status" value="1"/>
</dbReference>
<dbReference type="InterPro" id="IPR016130">
    <property type="entry name" value="Tyr_Pase_AS"/>
</dbReference>
<dbReference type="SMART" id="SM00194">
    <property type="entry name" value="PTPc"/>
    <property type="match status" value="1"/>
</dbReference>
<proteinExistence type="predicted"/>
<dbReference type="SUPFAM" id="SSF52799">
    <property type="entry name" value="(Phosphotyrosine protein) phosphatases II"/>
    <property type="match status" value="1"/>
</dbReference>
<comment type="caution">
    <text evidence="4">The sequence shown here is derived from an EMBL/GenBank/DDBJ whole genome shotgun (WGS) entry which is preliminary data.</text>
</comment>
<dbReference type="FunCoup" id="A0A2V0PAB0">
    <property type="interactions" value="1740"/>
</dbReference>
<sequence length="367" mass="39253">MSAAATGPQPAGAGLGPASAAALADQHQQHQQQQLPPRGEPGATWCRRAARAVRQRLADGQQLIREYQYIVALDDSIRHASRDAVRADSAARNRYANVLPYDYNRVHLPRLGEASPSYINASRITLQPPHTGGTADYIATQGPLPHTAADFWRMALDARAPLVVMLTNCVEKGAVKCAQYFPANPGEAAAFGGLRLEVLSRERFTPDCDRRTMRLSDAGGGGGGGGGALTLQHFHYHTWPDHGVPPSSATLRRMCRELQRLNGGGGGAPPVVASAAPGGGGAGTPVLHCSAGIGRTGTFIAVDVLLRRIDAWFREGGPTKDEVEAALDVPRLVHSLRQQRGGMVQTLEQYVFLYQAALDELEERQAP</sequence>
<feature type="compositionally biased region" description="Low complexity" evidence="1">
    <location>
        <begin position="1"/>
        <end position="34"/>
    </location>
</feature>
<dbReference type="PROSITE" id="PS00383">
    <property type="entry name" value="TYR_PHOSPHATASE_1"/>
    <property type="match status" value="1"/>
</dbReference>
<protein>
    <submittedName>
        <fullName evidence="4">Uncharacterized protein</fullName>
    </submittedName>
</protein>
<evidence type="ECO:0000313" key="5">
    <source>
        <dbReference type="Proteomes" id="UP000247498"/>
    </source>
</evidence>
<dbReference type="Pfam" id="PF00102">
    <property type="entry name" value="Y_phosphatase"/>
    <property type="match status" value="1"/>
</dbReference>
<keyword evidence="5" id="KW-1185">Reference proteome</keyword>
<dbReference type="PANTHER" id="PTHR19134:SF449">
    <property type="entry name" value="TYROSINE-PROTEIN PHOSPHATASE 1"/>
    <property type="match status" value="1"/>
</dbReference>
<dbReference type="PROSITE" id="PS50056">
    <property type="entry name" value="TYR_PHOSPHATASE_2"/>
    <property type="match status" value="1"/>
</dbReference>
<dbReference type="InterPro" id="IPR029021">
    <property type="entry name" value="Prot-tyrosine_phosphatase-like"/>
</dbReference>
<feature type="region of interest" description="Disordered" evidence="1">
    <location>
        <begin position="1"/>
        <end position="43"/>
    </location>
</feature>
<accession>A0A2V0PAB0</accession>
<dbReference type="InterPro" id="IPR003595">
    <property type="entry name" value="Tyr_Pase_cat"/>
</dbReference>
<dbReference type="InParanoid" id="A0A2V0PAB0"/>
<evidence type="ECO:0000259" key="2">
    <source>
        <dbReference type="PROSITE" id="PS50055"/>
    </source>
</evidence>
<feature type="domain" description="Tyrosine-protein phosphatase" evidence="2">
    <location>
        <begin position="63"/>
        <end position="360"/>
    </location>
</feature>
<evidence type="ECO:0000259" key="3">
    <source>
        <dbReference type="PROSITE" id="PS50056"/>
    </source>
</evidence>
<evidence type="ECO:0000313" key="4">
    <source>
        <dbReference type="EMBL" id="GBF94107.1"/>
    </source>
</evidence>
<reference evidence="4 5" key="1">
    <citation type="journal article" date="2018" name="Sci. Rep.">
        <title>Raphidocelis subcapitata (=Pseudokirchneriella subcapitata) provides an insight into genome evolution and environmental adaptations in the Sphaeropleales.</title>
        <authorList>
            <person name="Suzuki S."/>
            <person name="Yamaguchi H."/>
            <person name="Nakajima N."/>
            <person name="Kawachi M."/>
        </authorList>
    </citation>
    <scope>NUCLEOTIDE SEQUENCE [LARGE SCALE GENOMIC DNA]</scope>
    <source>
        <strain evidence="4 5">NIES-35</strain>
    </source>
</reference>
<feature type="domain" description="Tyrosine specific protein phosphatases" evidence="3">
    <location>
        <begin position="280"/>
        <end position="351"/>
    </location>
</feature>
<dbReference type="PROSITE" id="PS50055">
    <property type="entry name" value="TYR_PHOSPHATASE_PTP"/>
    <property type="match status" value="1"/>
</dbReference>
<dbReference type="CDD" id="cd00047">
    <property type="entry name" value="PTPc"/>
    <property type="match status" value="1"/>
</dbReference>
<dbReference type="Proteomes" id="UP000247498">
    <property type="component" value="Unassembled WGS sequence"/>
</dbReference>
<dbReference type="AlphaFoldDB" id="A0A2V0PAB0"/>
<dbReference type="STRING" id="307507.A0A2V0PAB0"/>
<dbReference type="InterPro" id="IPR000387">
    <property type="entry name" value="Tyr_Pase_dom"/>
</dbReference>
<dbReference type="OrthoDB" id="10253954at2759"/>
<dbReference type="InterPro" id="IPR050348">
    <property type="entry name" value="Protein-Tyr_Phosphatase"/>
</dbReference>
<evidence type="ECO:0000256" key="1">
    <source>
        <dbReference type="SAM" id="MobiDB-lite"/>
    </source>
</evidence>
<dbReference type="SMART" id="SM00404">
    <property type="entry name" value="PTPc_motif"/>
    <property type="match status" value="1"/>
</dbReference>
<dbReference type="Gene3D" id="3.90.190.10">
    <property type="entry name" value="Protein tyrosine phosphatase superfamily"/>
    <property type="match status" value="1"/>
</dbReference>
<dbReference type="GO" id="GO:0004725">
    <property type="term" value="F:protein tyrosine phosphatase activity"/>
    <property type="evidence" value="ECO:0007669"/>
    <property type="project" value="InterPro"/>
</dbReference>
<organism evidence="4 5">
    <name type="scientific">Raphidocelis subcapitata</name>
    <dbReference type="NCBI Taxonomy" id="307507"/>
    <lineage>
        <taxon>Eukaryota</taxon>
        <taxon>Viridiplantae</taxon>
        <taxon>Chlorophyta</taxon>
        <taxon>core chlorophytes</taxon>
        <taxon>Chlorophyceae</taxon>
        <taxon>CS clade</taxon>
        <taxon>Sphaeropleales</taxon>
        <taxon>Selenastraceae</taxon>
        <taxon>Raphidocelis</taxon>
    </lineage>
</organism>
<dbReference type="EMBL" id="BDRX01000048">
    <property type="protein sequence ID" value="GBF94107.1"/>
    <property type="molecule type" value="Genomic_DNA"/>
</dbReference>
<gene>
    <name evidence="4" type="ORF">Rsub_07094</name>
</gene>
<dbReference type="InterPro" id="IPR000242">
    <property type="entry name" value="PTP_cat"/>
</dbReference>
<dbReference type="PRINTS" id="PR00700">
    <property type="entry name" value="PRTYPHPHTASE"/>
</dbReference>